<gene>
    <name evidence="9" type="ORF">ZIOFF_055217</name>
</gene>
<evidence type="ECO:0000256" key="5">
    <source>
        <dbReference type="ARBA" id="ARBA00022723"/>
    </source>
</evidence>
<comment type="subcellular location">
    <subcellularLocation>
        <location evidence="2">Nucleus</location>
    </subcellularLocation>
</comment>
<organism evidence="9 10">
    <name type="scientific">Zingiber officinale</name>
    <name type="common">Ginger</name>
    <name type="synonym">Amomum zingiber</name>
    <dbReference type="NCBI Taxonomy" id="94328"/>
    <lineage>
        <taxon>Eukaryota</taxon>
        <taxon>Viridiplantae</taxon>
        <taxon>Streptophyta</taxon>
        <taxon>Embryophyta</taxon>
        <taxon>Tracheophyta</taxon>
        <taxon>Spermatophyta</taxon>
        <taxon>Magnoliopsida</taxon>
        <taxon>Liliopsida</taxon>
        <taxon>Zingiberales</taxon>
        <taxon>Zingiberaceae</taxon>
        <taxon>Zingiber</taxon>
    </lineage>
</organism>
<evidence type="ECO:0000313" key="10">
    <source>
        <dbReference type="Proteomes" id="UP000734854"/>
    </source>
</evidence>
<feature type="domain" description="DDE Tnp4" evidence="8">
    <location>
        <begin position="40"/>
        <end position="165"/>
    </location>
</feature>
<evidence type="ECO:0000256" key="4">
    <source>
        <dbReference type="ARBA" id="ARBA00022722"/>
    </source>
</evidence>
<dbReference type="GO" id="GO:0004518">
    <property type="term" value="F:nuclease activity"/>
    <property type="evidence" value="ECO:0007669"/>
    <property type="project" value="UniProtKB-KW"/>
</dbReference>
<dbReference type="AlphaFoldDB" id="A0A8J5FIT8"/>
<dbReference type="InterPro" id="IPR045249">
    <property type="entry name" value="HARBI1-like"/>
</dbReference>
<evidence type="ECO:0000256" key="1">
    <source>
        <dbReference type="ARBA" id="ARBA00001968"/>
    </source>
</evidence>
<dbReference type="Proteomes" id="UP000734854">
    <property type="component" value="Unassembled WGS sequence"/>
</dbReference>
<dbReference type="GO" id="GO:0016787">
    <property type="term" value="F:hydrolase activity"/>
    <property type="evidence" value="ECO:0007669"/>
    <property type="project" value="UniProtKB-KW"/>
</dbReference>
<protein>
    <recommendedName>
        <fullName evidence="8">DDE Tnp4 domain-containing protein</fullName>
    </recommendedName>
</protein>
<evidence type="ECO:0000259" key="8">
    <source>
        <dbReference type="Pfam" id="PF13359"/>
    </source>
</evidence>
<dbReference type="EMBL" id="JACMSC010000015">
    <property type="protein sequence ID" value="KAG6486638.1"/>
    <property type="molecule type" value="Genomic_DNA"/>
</dbReference>
<dbReference type="PANTHER" id="PTHR22930:SF228">
    <property type="entry name" value="PROTEIN ALP1-LIKE"/>
    <property type="match status" value="1"/>
</dbReference>
<keyword evidence="5" id="KW-0479">Metal-binding</keyword>
<keyword evidence="4" id="KW-0540">Nuclease</keyword>
<dbReference type="GO" id="GO:0005634">
    <property type="term" value="C:nucleus"/>
    <property type="evidence" value="ECO:0007669"/>
    <property type="project" value="UniProtKB-SubCell"/>
</dbReference>
<accession>A0A8J5FIT8</accession>
<keyword evidence="7" id="KW-0539">Nucleus</keyword>
<proteinExistence type="inferred from homology"/>
<keyword evidence="10" id="KW-1185">Reference proteome</keyword>
<dbReference type="InterPro" id="IPR027806">
    <property type="entry name" value="HARBI1_dom"/>
</dbReference>
<dbReference type="PANTHER" id="PTHR22930">
    <property type="match status" value="1"/>
</dbReference>
<name>A0A8J5FIT8_ZINOF</name>
<sequence length="189" mass="21300">MLKALKSIAIDTMVKLGSAMPEKIRESTGFYPYFKDCIRAIDDTHIPAMVSGAWEGFAHDSLVLTDALSRNNGLKVPGVDDGYPNRCQFLDPFGGVRYHFQEFTGQGRHPENAKELFNLRHISLRNAIERIFGIFKSQFKIFKIALPFSYTTQVALVLACAELLNFLRKECHSDEFSIELDNEISSSSS</sequence>
<comment type="similarity">
    <text evidence="3">Belongs to the HARBI1 family.</text>
</comment>
<evidence type="ECO:0000313" key="9">
    <source>
        <dbReference type="EMBL" id="KAG6486638.1"/>
    </source>
</evidence>
<evidence type="ECO:0000256" key="2">
    <source>
        <dbReference type="ARBA" id="ARBA00004123"/>
    </source>
</evidence>
<dbReference type="GO" id="GO:0046872">
    <property type="term" value="F:metal ion binding"/>
    <property type="evidence" value="ECO:0007669"/>
    <property type="project" value="UniProtKB-KW"/>
</dbReference>
<evidence type="ECO:0000256" key="7">
    <source>
        <dbReference type="ARBA" id="ARBA00023242"/>
    </source>
</evidence>
<evidence type="ECO:0000256" key="6">
    <source>
        <dbReference type="ARBA" id="ARBA00022801"/>
    </source>
</evidence>
<comment type="caution">
    <text evidence="9">The sequence shown here is derived from an EMBL/GenBank/DDBJ whole genome shotgun (WGS) entry which is preliminary data.</text>
</comment>
<comment type="cofactor">
    <cofactor evidence="1">
        <name>a divalent metal cation</name>
        <dbReference type="ChEBI" id="CHEBI:60240"/>
    </cofactor>
</comment>
<reference evidence="9 10" key="1">
    <citation type="submission" date="2020-08" db="EMBL/GenBank/DDBJ databases">
        <title>Plant Genome Project.</title>
        <authorList>
            <person name="Zhang R.-G."/>
        </authorList>
    </citation>
    <scope>NUCLEOTIDE SEQUENCE [LARGE SCALE GENOMIC DNA]</scope>
    <source>
        <tissue evidence="9">Rhizome</tissue>
    </source>
</reference>
<dbReference type="Pfam" id="PF13359">
    <property type="entry name" value="DDE_Tnp_4"/>
    <property type="match status" value="1"/>
</dbReference>
<evidence type="ECO:0000256" key="3">
    <source>
        <dbReference type="ARBA" id="ARBA00006958"/>
    </source>
</evidence>
<keyword evidence="6" id="KW-0378">Hydrolase</keyword>